<dbReference type="InterPro" id="IPR043502">
    <property type="entry name" value="DNA/RNA_pol_sf"/>
</dbReference>
<evidence type="ECO:0000313" key="1">
    <source>
        <dbReference type="EMBL" id="KAK2568648.1"/>
    </source>
</evidence>
<dbReference type="SUPFAM" id="SSF56672">
    <property type="entry name" value="DNA/RNA polymerases"/>
    <property type="match status" value="1"/>
</dbReference>
<reference evidence="1" key="1">
    <citation type="journal article" date="2023" name="G3 (Bethesda)">
        <title>Whole genome assembly and annotation of the endangered Caribbean coral Acropora cervicornis.</title>
        <authorList>
            <person name="Selwyn J.D."/>
            <person name="Vollmer S.V."/>
        </authorList>
    </citation>
    <scope>NUCLEOTIDE SEQUENCE</scope>
    <source>
        <strain evidence="1">K2</strain>
    </source>
</reference>
<dbReference type="AlphaFoldDB" id="A0AAD9QW62"/>
<sequence length="230" mass="25673">MDSTLEKTQRASHLVYGDLVASGFVINQEKSIWCPVQSIVWLGIVWNFEHGTIAITDARIGKIEERLSLILQKKLVSTRELASVTGSVISLSPVFGNLSRIMSRHCQISIAASPGWDFVSELDSYCVAELQFWLSSIKKYNSRNCFQSLSHNQIVYSDANGFDCGAIILNNNTQICHGPFTQEERAFSSTHRERIAMEYSLKVSCVKPLGSPRAGFIVILKCKYLVSGFI</sequence>
<name>A0AAD9QW62_ACRCE</name>
<dbReference type="PANTHER" id="PTHR33050">
    <property type="entry name" value="REVERSE TRANSCRIPTASE DOMAIN-CONTAINING PROTEIN"/>
    <property type="match status" value="1"/>
</dbReference>
<evidence type="ECO:0000313" key="2">
    <source>
        <dbReference type="Proteomes" id="UP001249851"/>
    </source>
</evidence>
<dbReference type="InterPro" id="IPR052055">
    <property type="entry name" value="Hepadnavirus_pol/RT"/>
</dbReference>
<proteinExistence type="predicted"/>
<protein>
    <submittedName>
        <fullName evidence="1">Uncharacterized protein</fullName>
    </submittedName>
</protein>
<dbReference type="EMBL" id="JARQWQ010000011">
    <property type="protein sequence ID" value="KAK2568648.1"/>
    <property type="molecule type" value="Genomic_DNA"/>
</dbReference>
<dbReference type="Proteomes" id="UP001249851">
    <property type="component" value="Unassembled WGS sequence"/>
</dbReference>
<dbReference type="PANTHER" id="PTHR33050:SF7">
    <property type="entry name" value="RIBONUCLEASE H"/>
    <property type="match status" value="1"/>
</dbReference>
<reference evidence="1" key="2">
    <citation type="journal article" date="2023" name="Science">
        <title>Genomic signatures of disease resistance in endangered staghorn corals.</title>
        <authorList>
            <person name="Vollmer S.V."/>
            <person name="Selwyn J.D."/>
            <person name="Despard B.A."/>
            <person name="Roesel C.L."/>
        </authorList>
    </citation>
    <scope>NUCLEOTIDE SEQUENCE</scope>
    <source>
        <strain evidence="1">K2</strain>
    </source>
</reference>
<keyword evidence="2" id="KW-1185">Reference proteome</keyword>
<accession>A0AAD9QW62</accession>
<organism evidence="1 2">
    <name type="scientific">Acropora cervicornis</name>
    <name type="common">Staghorn coral</name>
    <dbReference type="NCBI Taxonomy" id="6130"/>
    <lineage>
        <taxon>Eukaryota</taxon>
        <taxon>Metazoa</taxon>
        <taxon>Cnidaria</taxon>
        <taxon>Anthozoa</taxon>
        <taxon>Hexacorallia</taxon>
        <taxon>Scleractinia</taxon>
        <taxon>Astrocoeniina</taxon>
        <taxon>Acroporidae</taxon>
        <taxon>Acropora</taxon>
    </lineage>
</organism>
<gene>
    <name evidence="1" type="ORF">P5673_006597</name>
</gene>
<comment type="caution">
    <text evidence="1">The sequence shown here is derived from an EMBL/GenBank/DDBJ whole genome shotgun (WGS) entry which is preliminary data.</text>
</comment>